<dbReference type="Gene3D" id="3.30.360.10">
    <property type="entry name" value="Dihydrodipicolinate Reductase, domain 2"/>
    <property type="match status" value="1"/>
</dbReference>
<proteinExistence type="predicted"/>
<sequence>MQTKHILLIGAGKSATVLISFLKKTAENRQWQVTVADADLQLAQSKTGVSDFIKAVRLDIQDEAARAALIQDADVVISMMPPALHYLVATDCIRFRKHLLTASYVDEKIRALAAEIAGNNLLFLCEMGLDPGIDHMSAMQLIHRIKAAGGKIRSFLSHCGGLVSPESDNNPWHYKISWNPRNVVLAGKAGAVYKKDGAEEQKAYEDIFRNCGEVATGLTGQLAYYPNRDSLSYMPVYGLEDAATFMRTTLRYPNFCRGWQLIVELKLTDETEQYELNGISVKEFLRLHLHRQQLSFSFSELDTDETLKQQFSFLGLNSDEILPLTKASAADVMQYLLEKKLVLEPHDKDLIVMLHEIGYELNGAAHQVESSLVVAGNDALHTAMAKTVGLPLGIAAVLLLDDKITLRGLHIPILPEIYEPVLEKLAEEGIAFTEKEY</sequence>
<dbReference type="EMBL" id="FUWH01000006">
    <property type="protein sequence ID" value="SJZ94407.1"/>
    <property type="molecule type" value="Genomic_DNA"/>
</dbReference>
<keyword evidence="1" id="KW-0560">Oxidoreductase</keyword>
<dbReference type="AlphaFoldDB" id="A0A1T4PT43"/>
<protein>
    <submittedName>
        <fullName evidence="4">Saccharopine dehydrogenase (NADP+, L-glutamate forming)</fullName>
    </submittedName>
</protein>
<feature type="domain" description="Saccharopine dehydrogenase NADP binding" evidence="2">
    <location>
        <begin position="6"/>
        <end position="117"/>
    </location>
</feature>
<dbReference type="STRING" id="413434.SAMN04488132_106193"/>
<evidence type="ECO:0000259" key="2">
    <source>
        <dbReference type="Pfam" id="PF03435"/>
    </source>
</evidence>
<evidence type="ECO:0000313" key="5">
    <source>
        <dbReference type="Proteomes" id="UP000190888"/>
    </source>
</evidence>
<feature type="domain" description="Saccharopine dehydrogenase-like C-terminal" evidence="3">
    <location>
        <begin position="128"/>
        <end position="430"/>
    </location>
</feature>
<reference evidence="4 5" key="1">
    <citation type="submission" date="2017-02" db="EMBL/GenBank/DDBJ databases">
        <authorList>
            <person name="Peterson S.W."/>
        </authorList>
    </citation>
    <scope>NUCLEOTIDE SEQUENCE [LARGE SCALE GENOMIC DNA]</scope>
    <source>
        <strain evidence="4 5">DSM 22335</strain>
    </source>
</reference>
<accession>A0A1T4PT43</accession>
<dbReference type="PANTHER" id="PTHR11133">
    <property type="entry name" value="SACCHAROPINE DEHYDROGENASE"/>
    <property type="match status" value="1"/>
</dbReference>
<organism evidence="4 5">
    <name type="scientific">Sediminibacterium ginsengisoli</name>
    <dbReference type="NCBI Taxonomy" id="413434"/>
    <lineage>
        <taxon>Bacteria</taxon>
        <taxon>Pseudomonadati</taxon>
        <taxon>Bacteroidota</taxon>
        <taxon>Chitinophagia</taxon>
        <taxon>Chitinophagales</taxon>
        <taxon>Chitinophagaceae</taxon>
        <taxon>Sediminibacterium</taxon>
    </lineage>
</organism>
<dbReference type="OrthoDB" id="973788at2"/>
<dbReference type="InterPro" id="IPR032095">
    <property type="entry name" value="Sacchrp_dh-like_C"/>
</dbReference>
<gene>
    <name evidence="4" type="ORF">SAMN04488132_106193</name>
</gene>
<dbReference type="InterPro" id="IPR005097">
    <property type="entry name" value="Sacchrp_dh_NADP-bd"/>
</dbReference>
<dbReference type="GO" id="GO:0004753">
    <property type="term" value="F:saccharopine dehydrogenase activity"/>
    <property type="evidence" value="ECO:0007669"/>
    <property type="project" value="TreeGrafter"/>
</dbReference>
<dbReference type="GO" id="GO:0005737">
    <property type="term" value="C:cytoplasm"/>
    <property type="evidence" value="ECO:0007669"/>
    <property type="project" value="TreeGrafter"/>
</dbReference>
<name>A0A1T4PT43_9BACT</name>
<dbReference type="SUPFAM" id="SSF51735">
    <property type="entry name" value="NAD(P)-binding Rossmann-fold domains"/>
    <property type="match status" value="1"/>
</dbReference>
<dbReference type="PANTHER" id="PTHR11133:SF22">
    <property type="entry name" value="ALPHA-AMINOADIPIC SEMIALDEHYDE SYNTHASE, MITOCHONDRIAL"/>
    <property type="match status" value="1"/>
</dbReference>
<dbReference type="Gene3D" id="1.10.1870.10">
    <property type="entry name" value="Domain 3, Saccharopine reductase"/>
    <property type="match status" value="1"/>
</dbReference>
<dbReference type="Gene3D" id="3.40.50.720">
    <property type="entry name" value="NAD(P)-binding Rossmann-like Domain"/>
    <property type="match status" value="1"/>
</dbReference>
<dbReference type="Pfam" id="PF03435">
    <property type="entry name" value="Sacchrp_dh_NADP"/>
    <property type="match status" value="1"/>
</dbReference>
<dbReference type="RefSeq" id="WP_078831764.1">
    <property type="nucleotide sequence ID" value="NZ_FUWH01000006.1"/>
</dbReference>
<keyword evidence="5" id="KW-1185">Reference proteome</keyword>
<evidence type="ECO:0000256" key="1">
    <source>
        <dbReference type="ARBA" id="ARBA00023002"/>
    </source>
</evidence>
<evidence type="ECO:0000313" key="4">
    <source>
        <dbReference type="EMBL" id="SJZ94407.1"/>
    </source>
</evidence>
<dbReference type="Proteomes" id="UP000190888">
    <property type="component" value="Unassembled WGS sequence"/>
</dbReference>
<dbReference type="Pfam" id="PF16653">
    <property type="entry name" value="Sacchrp_dh_C"/>
    <property type="match status" value="1"/>
</dbReference>
<dbReference type="InterPro" id="IPR036291">
    <property type="entry name" value="NAD(P)-bd_dom_sf"/>
</dbReference>
<dbReference type="InterPro" id="IPR051168">
    <property type="entry name" value="AASS"/>
</dbReference>
<dbReference type="GO" id="GO:0019878">
    <property type="term" value="P:lysine biosynthetic process via aminoadipic acid"/>
    <property type="evidence" value="ECO:0007669"/>
    <property type="project" value="TreeGrafter"/>
</dbReference>
<dbReference type="SUPFAM" id="SSF55347">
    <property type="entry name" value="Glyceraldehyde-3-phosphate dehydrogenase-like, C-terminal domain"/>
    <property type="match status" value="1"/>
</dbReference>
<evidence type="ECO:0000259" key="3">
    <source>
        <dbReference type="Pfam" id="PF16653"/>
    </source>
</evidence>